<dbReference type="RefSeq" id="WP_190826421.1">
    <property type="nucleotide sequence ID" value="NZ_CAWPPI010000034.1"/>
</dbReference>
<dbReference type="AlphaFoldDB" id="A0A8J6XGL3"/>
<comment type="caution">
    <text evidence="1">The sequence shown here is derived from an EMBL/GenBank/DDBJ whole genome shotgun (WGS) entry which is preliminary data.</text>
</comment>
<reference evidence="1" key="1">
    <citation type="submission" date="2020-09" db="EMBL/GenBank/DDBJ databases">
        <title>Iningainema tapete sp. nov. (Scytonemataceae, Cyanobacteria) from greenhouses in central Florida (USA) produces two types of nodularin with biosynthetic potential for microcystin-LR and anabaenopeptins.</title>
        <authorList>
            <person name="Berthold D.E."/>
            <person name="Lefler F.W."/>
            <person name="Huang I.-S."/>
            <person name="Abdulla H."/>
            <person name="Zimba P.V."/>
            <person name="Laughinghouse H.D. IV."/>
        </authorList>
    </citation>
    <scope>NUCLEOTIDE SEQUENCE</scope>
    <source>
        <strain evidence="1">BLCCT55</strain>
    </source>
</reference>
<accession>A0A8J6XGL3</accession>
<gene>
    <name evidence="1" type="ORF">ICL16_08590</name>
</gene>
<proteinExistence type="predicted"/>
<evidence type="ECO:0000313" key="2">
    <source>
        <dbReference type="Proteomes" id="UP000629098"/>
    </source>
</evidence>
<protein>
    <submittedName>
        <fullName evidence="1">Uncharacterized protein</fullName>
    </submittedName>
</protein>
<dbReference type="EMBL" id="JACXAE010000034">
    <property type="protein sequence ID" value="MBD2772137.1"/>
    <property type="molecule type" value="Genomic_DNA"/>
</dbReference>
<evidence type="ECO:0000313" key="1">
    <source>
        <dbReference type="EMBL" id="MBD2772137.1"/>
    </source>
</evidence>
<dbReference type="Proteomes" id="UP000629098">
    <property type="component" value="Unassembled WGS sequence"/>
</dbReference>
<keyword evidence="2" id="KW-1185">Reference proteome</keyword>
<sequence>MELADLSLAFWNELQHYGWNCTPDFTIDALIVKVDNYCFATYVLKKFREVLKSWAIRFGLSSVIIKYGEDVWDFFDVEACVSPNCILKHKSTRNPFLQKQQVLSMASIRALEDILGLDYMRFQETIMQCTSEGLITCAVSNVTNVCLHTNPNLEQSRAIWSPPRLIGYNYLEFWRETLPQLETLQLILARDKHVKGYEYEGIRPDRSRCRYSTDFYLIDYMGEPTRFGISHKEDFEVVRIAPSN</sequence>
<name>A0A8J6XGL3_9CYAN</name>
<organism evidence="1 2">
    <name type="scientific">Iningainema tapete BLCC-T55</name>
    <dbReference type="NCBI Taxonomy" id="2748662"/>
    <lineage>
        <taxon>Bacteria</taxon>
        <taxon>Bacillati</taxon>
        <taxon>Cyanobacteriota</taxon>
        <taxon>Cyanophyceae</taxon>
        <taxon>Nostocales</taxon>
        <taxon>Scytonemataceae</taxon>
        <taxon>Iningainema tapete</taxon>
    </lineage>
</organism>